<dbReference type="GeneID" id="94368610"/>
<reference evidence="9" key="1">
    <citation type="journal article" date="2019" name="Int. J. Syst. Evol. Microbiol.">
        <title>The Global Catalogue of Microorganisms (GCM) 10K type strain sequencing project: providing services to taxonomists for standard genome sequencing and annotation.</title>
        <authorList>
            <consortium name="The Broad Institute Genomics Platform"/>
            <consortium name="The Broad Institute Genome Sequencing Center for Infectious Disease"/>
            <person name="Wu L."/>
            <person name="Ma J."/>
        </authorList>
    </citation>
    <scope>NUCLEOTIDE SEQUENCE [LARGE SCALE GENOMIC DNA]</scope>
    <source>
        <strain evidence="9">KCTC 12708</strain>
    </source>
</reference>
<feature type="transmembrane region" description="Helical" evidence="6">
    <location>
        <begin position="41"/>
        <end position="61"/>
    </location>
</feature>
<sequence length="95" mass="11039">MDYQIKAFKIISILEAISFLVLLLIAMPLKYIWDTPEMVRIVGMAHGILFVMYIIGAYFMYEKLNWSFKTLAIVIFCSVLPFGPFYADKKYLPSN</sequence>
<evidence type="ECO:0000259" key="7">
    <source>
        <dbReference type="Pfam" id="PF12823"/>
    </source>
</evidence>
<dbReference type="PANTHER" id="PTHR40077">
    <property type="entry name" value="MEMBRANE PROTEIN-RELATED"/>
    <property type="match status" value="1"/>
</dbReference>
<dbReference type="RefSeq" id="WP_027883875.1">
    <property type="nucleotide sequence ID" value="NZ_BMWY01000002.1"/>
</dbReference>
<keyword evidence="4 6" id="KW-1133">Transmembrane helix</keyword>
<evidence type="ECO:0000256" key="1">
    <source>
        <dbReference type="ARBA" id="ARBA00004651"/>
    </source>
</evidence>
<organism evidence="8 9">
    <name type="scientific">Mesonia mobilis</name>
    <dbReference type="NCBI Taxonomy" id="369791"/>
    <lineage>
        <taxon>Bacteria</taxon>
        <taxon>Pseudomonadati</taxon>
        <taxon>Bacteroidota</taxon>
        <taxon>Flavobacteriia</taxon>
        <taxon>Flavobacteriales</taxon>
        <taxon>Flavobacteriaceae</taxon>
        <taxon>Mesonia</taxon>
    </lineage>
</organism>
<dbReference type="Proteomes" id="UP000615593">
    <property type="component" value="Unassembled WGS sequence"/>
</dbReference>
<dbReference type="Pfam" id="PF12823">
    <property type="entry name" value="DUF3817"/>
    <property type="match status" value="1"/>
</dbReference>
<dbReference type="EMBL" id="BMWY01000002">
    <property type="protein sequence ID" value="GGZ50062.1"/>
    <property type="molecule type" value="Genomic_DNA"/>
</dbReference>
<evidence type="ECO:0000256" key="2">
    <source>
        <dbReference type="ARBA" id="ARBA00022475"/>
    </source>
</evidence>
<evidence type="ECO:0000256" key="6">
    <source>
        <dbReference type="SAM" id="Phobius"/>
    </source>
</evidence>
<protein>
    <submittedName>
        <fullName evidence="8">Membrane protein</fullName>
    </submittedName>
</protein>
<feature type="transmembrane region" description="Helical" evidence="6">
    <location>
        <begin position="68"/>
        <end position="87"/>
    </location>
</feature>
<gene>
    <name evidence="8" type="primary">ydzA</name>
    <name evidence="8" type="ORF">GCM10008088_09440</name>
</gene>
<keyword evidence="5 6" id="KW-0472">Membrane</keyword>
<feature type="transmembrane region" description="Helical" evidence="6">
    <location>
        <begin position="7"/>
        <end position="29"/>
    </location>
</feature>
<evidence type="ECO:0000313" key="9">
    <source>
        <dbReference type="Proteomes" id="UP000615593"/>
    </source>
</evidence>
<dbReference type="InterPro" id="IPR023845">
    <property type="entry name" value="DUF3817_TM"/>
</dbReference>
<dbReference type="PANTHER" id="PTHR40077:SF1">
    <property type="entry name" value="MEMBRANE PROTEIN"/>
    <property type="match status" value="1"/>
</dbReference>
<name>A0ABQ3BLV1_9FLAO</name>
<accession>A0ABQ3BLV1</accession>
<keyword evidence="9" id="KW-1185">Reference proteome</keyword>
<dbReference type="NCBIfam" id="TIGR03954">
    <property type="entry name" value="integ_memb_HG"/>
    <property type="match status" value="1"/>
</dbReference>
<feature type="domain" description="DUF3817" evidence="7">
    <location>
        <begin position="6"/>
        <end position="91"/>
    </location>
</feature>
<evidence type="ECO:0000256" key="5">
    <source>
        <dbReference type="ARBA" id="ARBA00023136"/>
    </source>
</evidence>
<keyword evidence="3 6" id="KW-0812">Transmembrane</keyword>
<evidence type="ECO:0000313" key="8">
    <source>
        <dbReference type="EMBL" id="GGZ50062.1"/>
    </source>
</evidence>
<evidence type="ECO:0000256" key="3">
    <source>
        <dbReference type="ARBA" id="ARBA00022692"/>
    </source>
</evidence>
<proteinExistence type="predicted"/>
<keyword evidence="2" id="KW-1003">Cell membrane</keyword>
<comment type="subcellular location">
    <subcellularLocation>
        <location evidence="1">Cell membrane</location>
        <topology evidence="1">Multi-pass membrane protein</topology>
    </subcellularLocation>
</comment>
<comment type="caution">
    <text evidence="8">The sequence shown here is derived from an EMBL/GenBank/DDBJ whole genome shotgun (WGS) entry which is preliminary data.</text>
</comment>
<evidence type="ECO:0000256" key="4">
    <source>
        <dbReference type="ARBA" id="ARBA00022989"/>
    </source>
</evidence>